<evidence type="ECO:0000313" key="4">
    <source>
        <dbReference type="Proteomes" id="UP000596660"/>
    </source>
</evidence>
<dbReference type="PANTHER" id="PTHR48258">
    <property type="entry name" value="DUF4218 DOMAIN-CONTAINING PROTEIN-RELATED"/>
    <property type="match status" value="1"/>
</dbReference>
<organism evidence="3 4">
    <name type="scientific">Chenopodium quinoa</name>
    <name type="common">Quinoa</name>
    <dbReference type="NCBI Taxonomy" id="63459"/>
    <lineage>
        <taxon>Eukaryota</taxon>
        <taxon>Viridiplantae</taxon>
        <taxon>Streptophyta</taxon>
        <taxon>Embryophyta</taxon>
        <taxon>Tracheophyta</taxon>
        <taxon>Spermatophyta</taxon>
        <taxon>Magnoliopsida</taxon>
        <taxon>eudicotyledons</taxon>
        <taxon>Gunneridae</taxon>
        <taxon>Pentapetalae</taxon>
        <taxon>Caryophyllales</taxon>
        <taxon>Chenopodiaceae</taxon>
        <taxon>Chenopodioideae</taxon>
        <taxon>Atripliceae</taxon>
        <taxon>Chenopodium</taxon>
    </lineage>
</organism>
<dbReference type="Pfam" id="PF13952">
    <property type="entry name" value="DUF4216"/>
    <property type="match status" value="1"/>
</dbReference>
<evidence type="ECO:0000256" key="1">
    <source>
        <dbReference type="SAM" id="MobiDB-lite"/>
    </source>
</evidence>
<evidence type="ECO:0000313" key="3">
    <source>
        <dbReference type="EnsemblPlants" id="AUR62037264-RA:cds"/>
    </source>
</evidence>
<dbReference type="EnsemblPlants" id="AUR62037264-RA">
    <property type="protein sequence ID" value="AUR62037264-RA:cds"/>
    <property type="gene ID" value="AUR62037264"/>
</dbReference>
<proteinExistence type="predicted"/>
<feature type="compositionally biased region" description="Basic and acidic residues" evidence="1">
    <location>
        <begin position="308"/>
        <end position="319"/>
    </location>
</feature>
<keyword evidence="4" id="KW-1185">Reference proteome</keyword>
<dbReference type="InterPro" id="IPR025312">
    <property type="entry name" value="DUF4216"/>
</dbReference>
<name>A0A803MYI4_CHEQI</name>
<feature type="region of interest" description="Disordered" evidence="1">
    <location>
        <begin position="300"/>
        <end position="325"/>
    </location>
</feature>
<dbReference type="AlphaFoldDB" id="A0A803MYI4"/>
<feature type="domain" description="DUF4216" evidence="2">
    <location>
        <begin position="184"/>
        <end position="235"/>
    </location>
</feature>
<sequence length="512" mass="59573">MDHPWRSNKRQFDGKTEERGRVFLKGVEERPTRRDLVVIRLILRHGLKCNDISYLIVIFAEFERYINDHRLSLCHSKQRKWASFQSHNKDFVDWFHERADEKIQQGHHILDHVKWLSLGPSQIVQRYTGESINGYKFHTLKRDANSVTDNNGVSLIAETTSFSSRDKNPIVREISYYGSIEEIIEVHYPKGKFSFMLFKCVWFHVEKNGNGLIRVNCKKCICKEEPFILASQAHQMGKRIKCEFYGAANLTEYEKDRLKRLASNKQRILAVGFTTCLASKTIFYPKAYDYEKAVEGWSDQEESDYERDEEHNSEEDRVAVKKKAQRVLPGSMSLYSKMRQKQQHAKSTTGGMEMHHNEEYYDEQEDEQGSDDHVNNIRASPLRAFSSNTNKVAEDFPMLANENEFQKETQQLVTTTTKKASTIKKTRGPTVMVEVHNRKFEGRPVIVLNEYGQPIGTTKEVCGELSRFLGTIARDSKLAPLNYCDWTSLPSKFKEKMWDYILEKYMIPGDGQ</sequence>
<accession>A0A803MYI4</accession>
<dbReference type="Gramene" id="AUR62037264-RA">
    <property type="protein sequence ID" value="AUR62037264-RA:cds"/>
    <property type="gene ID" value="AUR62037264"/>
</dbReference>
<evidence type="ECO:0000259" key="2">
    <source>
        <dbReference type="Pfam" id="PF13952"/>
    </source>
</evidence>
<reference evidence="3" key="1">
    <citation type="journal article" date="2017" name="Nature">
        <title>The genome of Chenopodium quinoa.</title>
        <authorList>
            <person name="Jarvis D.E."/>
            <person name="Ho Y.S."/>
            <person name="Lightfoot D.J."/>
            <person name="Schmoeckel S.M."/>
            <person name="Li B."/>
            <person name="Borm T.J.A."/>
            <person name="Ohyanagi H."/>
            <person name="Mineta K."/>
            <person name="Michell C.T."/>
            <person name="Saber N."/>
            <person name="Kharbatia N.M."/>
            <person name="Rupper R.R."/>
            <person name="Sharp A.R."/>
            <person name="Dally N."/>
            <person name="Boughton B.A."/>
            <person name="Woo Y.H."/>
            <person name="Gao G."/>
            <person name="Schijlen E.G.W.M."/>
            <person name="Guo X."/>
            <person name="Momin A.A."/>
            <person name="Negrao S."/>
            <person name="Al-Babili S."/>
            <person name="Gehring C."/>
            <person name="Roessner U."/>
            <person name="Jung C."/>
            <person name="Murphy K."/>
            <person name="Arold S.T."/>
            <person name="Gojobori T."/>
            <person name="van der Linden C.G."/>
            <person name="van Loo E.N."/>
            <person name="Jellen E.N."/>
            <person name="Maughan P.J."/>
            <person name="Tester M."/>
        </authorList>
    </citation>
    <scope>NUCLEOTIDE SEQUENCE [LARGE SCALE GENOMIC DNA]</scope>
    <source>
        <strain evidence="3">cv. PI 614886</strain>
    </source>
</reference>
<reference evidence="3" key="2">
    <citation type="submission" date="2021-03" db="UniProtKB">
        <authorList>
            <consortium name="EnsemblPlants"/>
        </authorList>
    </citation>
    <scope>IDENTIFICATION</scope>
</reference>
<dbReference type="PANTHER" id="PTHR48258:SF8">
    <property type="entry name" value="DUF4216 DOMAIN-CONTAINING PROTEIN"/>
    <property type="match status" value="1"/>
</dbReference>
<protein>
    <recommendedName>
        <fullName evidence="2">DUF4216 domain-containing protein</fullName>
    </recommendedName>
</protein>
<dbReference type="Proteomes" id="UP000596660">
    <property type="component" value="Unplaced"/>
</dbReference>